<reference evidence="3 4" key="1">
    <citation type="journal article" date="2013" name="Curr. Biol.">
        <title>The Genome of the Foraminiferan Reticulomyxa filosa.</title>
        <authorList>
            <person name="Glockner G."/>
            <person name="Hulsmann N."/>
            <person name="Schleicher M."/>
            <person name="Noegel A.A."/>
            <person name="Eichinger L."/>
            <person name="Gallinger C."/>
            <person name="Pawlowski J."/>
            <person name="Sierra R."/>
            <person name="Euteneuer U."/>
            <person name="Pillet L."/>
            <person name="Moustafa A."/>
            <person name="Platzer M."/>
            <person name="Groth M."/>
            <person name="Szafranski K."/>
            <person name="Schliwa M."/>
        </authorList>
    </citation>
    <scope>NUCLEOTIDE SEQUENCE [LARGE SCALE GENOMIC DNA]</scope>
</reference>
<keyword evidence="2" id="KW-0732">Signal</keyword>
<keyword evidence="1" id="KW-1133">Transmembrane helix</keyword>
<feature type="transmembrane region" description="Helical" evidence="1">
    <location>
        <begin position="253"/>
        <end position="275"/>
    </location>
</feature>
<feature type="transmembrane region" description="Helical" evidence="1">
    <location>
        <begin position="97"/>
        <end position="117"/>
    </location>
</feature>
<comment type="caution">
    <text evidence="3">The sequence shown here is derived from an EMBL/GenBank/DDBJ whole genome shotgun (WGS) entry which is preliminary data.</text>
</comment>
<proteinExistence type="predicted"/>
<evidence type="ECO:0000313" key="4">
    <source>
        <dbReference type="Proteomes" id="UP000023152"/>
    </source>
</evidence>
<feature type="transmembrane region" description="Helical" evidence="1">
    <location>
        <begin position="295"/>
        <end position="313"/>
    </location>
</feature>
<feature type="non-terminal residue" evidence="3">
    <location>
        <position position="1"/>
    </location>
</feature>
<name>X6MIU6_RETFI</name>
<protein>
    <submittedName>
        <fullName evidence="3">Uncharacterized protein</fullName>
    </submittedName>
</protein>
<feature type="transmembrane region" description="Helical" evidence="1">
    <location>
        <begin position="200"/>
        <end position="218"/>
    </location>
</feature>
<dbReference type="EMBL" id="ASPP01020659">
    <property type="protein sequence ID" value="ETO13357.1"/>
    <property type="molecule type" value="Genomic_DNA"/>
</dbReference>
<dbReference type="Proteomes" id="UP000023152">
    <property type="component" value="Unassembled WGS sequence"/>
</dbReference>
<keyword evidence="1" id="KW-0812">Transmembrane</keyword>
<evidence type="ECO:0000313" key="3">
    <source>
        <dbReference type="EMBL" id="ETO13357.1"/>
    </source>
</evidence>
<dbReference type="AlphaFoldDB" id="X6MIU6"/>
<feature type="signal peptide" evidence="2">
    <location>
        <begin position="1"/>
        <end position="18"/>
    </location>
</feature>
<accession>X6MIU6</accession>
<feature type="chain" id="PRO_5004975527" evidence="2">
    <location>
        <begin position="19"/>
        <end position="360"/>
    </location>
</feature>
<evidence type="ECO:0000256" key="2">
    <source>
        <dbReference type="SAM" id="SignalP"/>
    </source>
</evidence>
<gene>
    <name evidence="3" type="ORF">RFI_24018</name>
</gene>
<keyword evidence="4" id="KW-1185">Reference proteome</keyword>
<evidence type="ECO:0000256" key="1">
    <source>
        <dbReference type="SAM" id="Phobius"/>
    </source>
</evidence>
<keyword evidence="1" id="KW-0472">Membrane</keyword>
<sequence length="360" mass="41524">PFFFFFFLQTCLIDKSTCNETVRGLIVNTTDLIRPRVANGALAFGVEKTRFGQLGGLKVSFARTETKVFHLRQMKIECLHHVTTTSAAVRILDHARVIVAVVKAIAIILFTVAYCQLPAHNSNIRIQKIFCFQQKQQKSPPPPPFLNKATLTVIILKDYFLHVVRGHACCFEGLDKGYPTLHGSNIHTAKSTKKSRKQHTIFAFFFLLLEKITDQIIAPPKLGLRFKETAMLLKTSCTRKKTVFFINDLVYDYILYITIPFFKFCDETMCVLLVLYLHKQSQTYERKERGKSKKFFTWACLIIVHLLVIFDVLTHENLKKKQNKTNNKQNIAHTIAKQTKRNVVKDPIDHMDRANRSDRM</sequence>
<organism evidence="3 4">
    <name type="scientific">Reticulomyxa filosa</name>
    <dbReference type="NCBI Taxonomy" id="46433"/>
    <lineage>
        <taxon>Eukaryota</taxon>
        <taxon>Sar</taxon>
        <taxon>Rhizaria</taxon>
        <taxon>Retaria</taxon>
        <taxon>Foraminifera</taxon>
        <taxon>Monothalamids</taxon>
        <taxon>Reticulomyxidae</taxon>
        <taxon>Reticulomyxa</taxon>
    </lineage>
</organism>